<dbReference type="PANTHER" id="PTHR34071">
    <property type="entry name" value="5-NITROIMIDAZOLE ANTIBIOTICS RESISTANCE PROTEIN, NIMA-FAMILY-RELATED PROTEIN-RELATED"/>
    <property type="match status" value="1"/>
</dbReference>
<proteinExistence type="predicted"/>
<dbReference type="Proteomes" id="UP000247555">
    <property type="component" value="Unassembled WGS sequence"/>
</dbReference>
<keyword evidence="2" id="KW-1185">Reference proteome</keyword>
<name>A0A318KVZ2_9NEIS</name>
<accession>A0A318KVZ2</accession>
<evidence type="ECO:0000313" key="2">
    <source>
        <dbReference type="Proteomes" id="UP000247555"/>
    </source>
</evidence>
<sequence length="213" mass="23072">MSQLTVTDLTRVRRHPERAHYDRDTLHALLDSALICHIAFVLDGQVQQIPTACWREGEHLYIHGSNGSRMIRALRAGASVCVAVSLFDGLVLAKSSFSTSVNYRSALIYGQFAALEGEDAKRASLKAFFEHYLPGRWDEVREPDASELAATTVLALPLEQAVCKVRSGPPQDKAEDEAAPVWAGVLPALSGWGAPQPAPGCEDWPLPGSVQAA</sequence>
<dbReference type="PANTHER" id="PTHR34071:SF2">
    <property type="entry name" value="FLAVIN-NUCLEOTIDE-BINDING PROTEIN"/>
    <property type="match status" value="1"/>
</dbReference>
<dbReference type="Gene3D" id="2.30.110.10">
    <property type="entry name" value="Electron Transport, Fmn-binding Protein, Chain A"/>
    <property type="match status" value="1"/>
</dbReference>
<reference evidence="1 2" key="1">
    <citation type="submission" date="2018-05" db="EMBL/GenBank/DDBJ databases">
        <title>Genomic Encyclopedia of Type Strains, Phase IV (KMG-IV): sequencing the most valuable type-strain genomes for metagenomic binning, comparative biology and taxonomic classification.</title>
        <authorList>
            <person name="Goeker M."/>
        </authorList>
    </citation>
    <scope>NUCLEOTIDE SEQUENCE [LARGE SCALE GENOMIC DNA]</scope>
    <source>
        <strain evidence="1 2">DSM 29661</strain>
    </source>
</reference>
<dbReference type="AlphaFoldDB" id="A0A318KVZ2"/>
<evidence type="ECO:0008006" key="3">
    <source>
        <dbReference type="Google" id="ProtNLM"/>
    </source>
</evidence>
<gene>
    <name evidence="1" type="ORF">DFR34_10544</name>
</gene>
<organism evidence="1 2">
    <name type="scientific">Rivihabitans pingtungensis</name>
    <dbReference type="NCBI Taxonomy" id="1054498"/>
    <lineage>
        <taxon>Bacteria</taxon>
        <taxon>Pseudomonadati</taxon>
        <taxon>Pseudomonadota</taxon>
        <taxon>Betaproteobacteria</taxon>
        <taxon>Neisseriales</taxon>
        <taxon>Aquaspirillaceae</taxon>
        <taxon>Rivihabitans</taxon>
    </lineage>
</organism>
<protein>
    <recommendedName>
        <fullName evidence="3">Nitroimidazol reductase NimA-like FMN-containing flavoprotein (Pyridoxamine 5'-phosphate oxidase superfamily)</fullName>
    </recommendedName>
</protein>
<dbReference type="InterPro" id="IPR024747">
    <property type="entry name" value="Pyridox_Oxase-rel"/>
</dbReference>
<evidence type="ECO:0000313" key="1">
    <source>
        <dbReference type="EMBL" id="PXX79846.1"/>
    </source>
</evidence>
<comment type="caution">
    <text evidence="1">The sequence shown here is derived from an EMBL/GenBank/DDBJ whole genome shotgun (WGS) entry which is preliminary data.</text>
</comment>
<dbReference type="EMBL" id="QJKI01000005">
    <property type="protein sequence ID" value="PXX79846.1"/>
    <property type="molecule type" value="Genomic_DNA"/>
</dbReference>
<dbReference type="InterPro" id="IPR012349">
    <property type="entry name" value="Split_barrel_FMN-bd"/>
</dbReference>
<dbReference type="SUPFAM" id="SSF50475">
    <property type="entry name" value="FMN-binding split barrel"/>
    <property type="match status" value="1"/>
</dbReference>
<dbReference type="OrthoDB" id="116031at2"/>
<dbReference type="RefSeq" id="WP_110390148.1">
    <property type="nucleotide sequence ID" value="NZ_QJKI01000005.1"/>
</dbReference>
<dbReference type="Pfam" id="PF12900">
    <property type="entry name" value="Pyridox_ox_2"/>
    <property type="match status" value="1"/>
</dbReference>